<name>A0A9Q1LH28_9SOLA</name>
<dbReference type="EMBL" id="JAJAGQ010000019">
    <property type="protein sequence ID" value="KAJ8534595.1"/>
    <property type="molecule type" value="Genomic_DNA"/>
</dbReference>
<accession>A0A9Q1LH28</accession>
<evidence type="ECO:0000256" key="1">
    <source>
        <dbReference type="SAM" id="MobiDB-lite"/>
    </source>
</evidence>
<gene>
    <name evidence="2" type="ORF">K7X08_016323</name>
</gene>
<evidence type="ECO:0000313" key="3">
    <source>
        <dbReference type="Proteomes" id="UP001152561"/>
    </source>
</evidence>
<evidence type="ECO:0000313" key="2">
    <source>
        <dbReference type="EMBL" id="KAJ8534595.1"/>
    </source>
</evidence>
<feature type="compositionally biased region" description="Basic and acidic residues" evidence="1">
    <location>
        <begin position="1"/>
        <end position="31"/>
    </location>
</feature>
<organism evidence="2 3">
    <name type="scientific">Anisodus acutangulus</name>
    <dbReference type="NCBI Taxonomy" id="402998"/>
    <lineage>
        <taxon>Eukaryota</taxon>
        <taxon>Viridiplantae</taxon>
        <taxon>Streptophyta</taxon>
        <taxon>Embryophyta</taxon>
        <taxon>Tracheophyta</taxon>
        <taxon>Spermatophyta</taxon>
        <taxon>Magnoliopsida</taxon>
        <taxon>eudicotyledons</taxon>
        <taxon>Gunneridae</taxon>
        <taxon>Pentapetalae</taxon>
        <taxon>asterids</taxon>
        <taxon>lamiids</taxon>
        <taxon>Solanales</taxon>
        <taxon>Solanaceae</taxon>
        <taxon>Solanoideae</taxon>
        <taxon>Hyoscyameae</taxon>
        <taxon>Anisodus</taxon>
    </lineage>
</organism>
<comment type="caution">
    <text evidence="2">The sequence shown here is derived from an EMBL/GenBank/DDBJ whole genome shotgun (WGS) entry which is preliminary data.</text>
</comment>
<proteinExistence type="predicted"/>
<dbReference type="AlphaFoldDB" id="A0A9Q1LH28"/>
<feature type="region of interest" description="Disordered" evidence="1">
    <location>
        <begin position="74"/>
        <end position="99"/>
    </location>
</feature>
<reference evidence="3" key="1">
    <citation type="journal article" date="2023" name="Proc. Natl. Acad. Sci. U.S.A.">
        <title>Genomic and structural basis for evolution of tropane alkaloid biosynthesis.</title>
        <authorList>
            <person name="Wanga Y.-J."/>
            <person name="Taina T."/>
            <person name="Yua J.-Y."/>
            <person name="Lia J."/>
            <person name="Xua B."/>
            <person name="Chenc J."/>
            <person name="D'Auriad J.C."/>
            <person name="Huanga J.-P."/>
            <person name="Huanga S.-X."/>
        </authorList>
    </citation>
    <scope>NUCLEOTIDE SEQUENCE [LARGE SCALE GENOMIC DNA]</scope>
    <source>
        <strain evidence="3">cv. KIB-2019</strain>
    </source>
</reference>
<keyword evidence="3" id="KW-1185">Reference proteome</keyword>
<protein>
    <submittedName>
        <fullName evidence="2">Uncharacterized protein</fullName>
    </submittedName>
</protein>
<sequence>MSKEKHNQPQNEEGKTNDTEDSQKGKGEDNRLLVARNHAINSQNEEEQQKMISEGEVDIGDDNDLEYTATITVADQNKGDASPRQIATVKKVGRQNKRR</sequence>
<feature type="region of interest" description="Disordered" evidence="1">
    <location>
        <begin position="1"/>
        <end position="51"/>
    </location>
</feature>
<dbReference type="Proteomes" id="UP001152561">
    <property type="component" value="Unassembled WGS sequence"/>
</dbReference>